<accession>A0ABT0N307</accession>
<dbReference type="CDD" id="cd03357">
    <property type="entry name" value="LbH_MAT_GAT"/>
    <property type="match status" value="1"/>
</dbReference>
<sequence>MTELQKMMNGEPFDGGDAEICALRDSAYAQVHEINQCGNVDKAQPLLAELLAAMGEESLIRPPFCCEFGKNIRVGRNSFLNCGVTMLDGAPITLGDNVMVGPNVQFYTASHSLNHLERRSWATFCKPITVEDDVWIGGNAVIHYGVTIGARSVVAANSVVNRDVPPDSLVGGTPAKVIKQLA</sequence>
<dbReference type="Proteomes" id="UP001202831">
    <property type="component" value="Unassembled WGS sequence"/>
</dbReference>
<evidence type="ECO:0000256" key="4">
    <source>
        <dbReference type="ARBA" id="ARBA00023315"/>
    </source>
</evidence>
<evidence type="ECO:0000313" key="6">
    <source>
        <dbReference type="EMBL" id="MCL2912271.1"/>
    </source>
</evidence>
<dbReference type="InterPro" id="IPR011004">
    <property type="entry name" value="Trimer_LpxA-like_sf"/>
</dbReference>
<comment type="caution">
    <text evidence="6">The sequence shown here is derived from an EMBL/GenBank/DDBJ whole genome shotgun (WGS) entry which is preliminary data.</text>
</comment>
<dbReference type="SMART" id="SM01266">
    <property type="entry name" value="Mac"/>
    <property type="match status" value="1"/>
</dbReference>
<evidence type="ECO:0000256" key="1">
    <source>
        <dbReference type="ARBA" id="ARBA00007274"/>
    </source>
</evidence>
<name>A0ABT0N307_9GAMM</name>
<dbReference type="PANTHER" id="PTHR23416:SF23">
    <property type="entry name" value="ACETYLTRANSFERASE C18B11.09C-RELATED"/>
    <property type="match status" value="1"/>
</dbReference>
<evidence type="ECO:0000259" key="5">
    <source>
        <dbReference type="SMART" id="SM01266"/>
    </source>
</evidence>
<keyword evidence="4" id="KW-0012">Acyltransferase</keyword>
<gene>
    <name evidence="6" type="ORF">L2725_00495</name>
</gene>
<dbReference type="InterPro" id="IPR018357">
    <property type="entry name" value="Hexapep_transf_CS"/>
</dbReference>
<evidence type="ECO:0000256" key="2">
    <source>
        <dbReference type="ARBA" id="ARBA00022679"/>
    </source>
</evidence>
<keyword evidence="3" id="KW-0677">Repeat</keyword>
<dbReference type="EMBL" id="JAKIKT010000001">
    <property type="protein sequence ID" value="MCL2912271.1"/>
    <property type="molecule type" value="Genomic_DNA"/>
</dbReference>
<proteinExistence type="inferred from homology"/>
<dbReference type="Pfam" id="PF12464">
    <property type="entry name" value="Mac"/>
    <property type="match status" value="1"/>
</dbReference>
<reference evidence="6 7" key="1">
    <citation type="submission" date="2022-01" db="EMBL/GenBank/DDBJ databases">
        <title>Whole genome-based taxonomy of the Shewanellaceae.</title>
        <authorList>
            <person name="Martin-Rodriguez A.J."/>
        </authorList>
    </citation>
    <scope>NUCLEOTIDE SEQUENCE [LARGE SCALE GENOMIC DNA]</scope>
    <source>
        <strain evidence="6 7">DSM 21332</strain>
    </source>
</reference>
<protein>
    <submittedName>
        <fullName evidence="6">Sugar O-acetyltransferase</fullName>
    </submittedName>
</protein>
<evidence type="ECO:0000256" key="3">
    <source>
        <dbReference type="ARBA" id="ARBA00022737"/>
    </source>
</evidence>
<keyword evidence="7" id="KW-1185">Reference proteome</keyword>
<dbReference type="InterPro" id="IPR024688">
    <property type="entry name" value="Mac_dom"/>
</dbReference>
<dbReference type="PANTHER" id="PTHR23416">
    <property type="entry name" value="SIALIC ACID SYNTHASE-RELATED"/>
    <property type="match status" value="1"/>
</dbReference>
<dbReference type="Pfam" id="PF14602">
    <property type="entry name" value="Hexapep_2"/>
    <property type="match status" value="2"/>
</dbReference>
<dbReference type="InterPro" id="IPR001451">
    <property type="entry name" value="Hexapep"/>
</dbReference>
<dbReference type="SUPFAM" id="SSF51161">
    <property type="entry name" value="Trimeric LpxA-like enzymes"/>
    <property type="match status" value="1"/>
</dbReference>
<feature type="domain" description="Maltose/galactoside acetyltransferase" evidence="5">
    <location>
        <begin position="4"/>
        <end position="56"/>
    </location>
</feature>
<dbReference type="PROSITE" id="PS00101">
    <property type="entry name" value="HEXAPEP_TRANSFERASES"/>
    <property type="match status" value="1"/>
</dbReference>
<keyword evidence="2" id="KW-0808">Transferase</keyword>
<dbReference type="InterPro" id="IPR051159">
    <property type="entry name" value="Hexapeptide_acetyltransf"/>
</dbReference>
<dbReference type="Gene3D" id="2.160.10.10">
    <property type="entry name" value="Hexapeptide repeat proteins"/>
    <property type="match status" value="1"/>
</dbReference>
<organism evidence="6 7">
    <name type="scientific">Shewanella corallii</name>
    <dbReference type="NCBI Taxonomy" id="560080"/>
    <lineage>
        <taxon>Bacteria</taxon>
        <taxon>Pseudomonadati</taxon>
        <taxon>Pseudomonadota</taxon>
        <taxon>Gammaproteobacteria</taxon>
        <taxon>Alteromonadales</taxon>
        <taxon>Shewanellaceae</taxon>
        <taxon>Shewanella</taxon>
    </lineage>
</organism>
<comment type="similarity">
    <text evidence="1">Belongs to the transferase hexapeptide repeat family.</text>
</comment>
<evidence type="ECO:0000313" key="7">
    <source>
        <dbReference type="Proteomes" id="UP001202831"/>
    </source>
</evidence>
<dbReference type="RefSeq" id="WP_249247062.1">
    <property type="nucleotide sequence ID" value="NZ_JAKIKT010000001.1"/>
</dbReference>